<accession>A0ABR3B8B4</accession>
<keyword evidence="2" id="KW-1185">Reference proteome</keyword>
<reference evidence="1 2" key="1">
    <citation type="submission" date="2024-04" db="EMBL/GenBank/DDBJ databases">
        <title>Symmetric and asymmetric DNA N6-adenine methylation regulates different biological responses in Mucorales.</title>
        <authorList>
            <consortium name="Lawrence Berkeley National Laboratory"/>
            <person name="Lax C."/>
            <person name="Mondo S.J."/>
            <person name="Osorio-Concepcion M."/>
            <person name="Muszewska A."/>
            <person name="Corrochano-Luque M."/>
            <person name="Gutierrez G."/>
            <person name="Riley R."/>
            <person name="Lipzen A."/>
            <person name="Guo J."/>
            <person name="Hundley H."/>
            <person name="Amirebrahimi M."/>
            <person name="Ng V."/>
            <person name="Lorenzo-Gutierrez D."/>
            <person name="Binder U."/>
            <person name="Yang J."/>
            <person name="Song Y."/>
            <person name="Canovas D."/>
            <person name="Navarro E."/>
            <person name="Freitag M."/>
            <person name="Gabaldon T."/>
            <person name="Grigoriev I.V."/>
            <person name="Corrochano L.M."/>
            <person name="Nicolas F.E."/>
            <person name="Garre V."/>
        </authorList>
    </citation>
    <scope>NUCLEOTIDE SEQUENCE [LARGE SCALE GENOMIC DNA]</scope>
    <source>
        <strain evidence="1 2">L51</strain>
    </source>
</reference>
<organism evidence="1 2">
    <name type="scientific">Phycomyces blakesleeanus</name>
    <dbReference type="NCBI Taxonomy" id="4837"/>
    <lineage>
        <taxon>Eukaryota</taxon>
        <taxon>Fungi</taxon>
        <taxon>Fungi incertae sedis</taxon>
        <taxon>Mucoromycota</taxon>
        <taxon>Mucoromycotina</taxon>
        <taxon>Mucoromycetes</taxon>
        <taxon>Mucorales</taxon>
        <taxon>Phycomycetaceae</taxon>
        <taxon>Phycomyces</taxon>
    </lineage>
</organism>
<dbReference type="EMBL" id="JBCLYO010000004">
    <property type="protein sequence ID" value="KAL0090195.1"/>
    <property type="molecule type" value="Genomic_DNA"/>
</dbReference>
<dbReference type="Proteomes" id="UP001448207">
    <property type="component" value="Unassembled WGS sequence"/>
</dbReference>
<evidence type="ECO:0000313" key="1">
    <source>
        <dbReference type="EMBL" id="KAL0090195.1"/>
    </source>
</evidence>
<gene>
    <name evidence="1" type="ORF">J3Q64DRAFT_1401074</name>
</gene>
<comment type="caution">
    <text evidence="1">The sequence shown here is derived from an EMBL/GenBank/DDBJ whole genome shotgun (WGS) entry which is preliminary data.</text>
</comment>
<proteinExistence type="predicted"/>
<evidence type="ECO:0000313" key="2">
    <source>
        <dbReference type="Proteomes" id="UP001448207"/>
    </source>
</evidence>
<sequence length="381" mass="43106">MPINQHSLICILAFRYQFVTQTIPPFASPVLQRNQKTINFAGFLMALSPTLVINHQNDGSHAIPDLSILPPSPTYPAIPPMSLYHPALLLLDIKHSSNNSSVCFVHGDSRPVFFHTPNTSSYILQDQYQQPVWSLTAQDWRTMVFGSAHNTIHLSISNLTFESHGHTYQWRVVPLSSQSNSSVRYDFRCYHVERQTLMAELTDDASRFVLWSIPPVRPVSSCGPVTNPFRSLPTQRLSMPTMTTASPVENILLDPLASFLVFSALLFYHQNIGIGAKNTENSEPKTNTAEEERGMEDDTSVDSYHYYAEQGLVDFPNSAMSVKSLELSPGWWGYGWKCCPCCMPGGWFDSMWINVRKSVFQCCGRPSRSHHRRQGWQQQSE</sequence>
<name>A0ABR3B8B4_PHYBL</name>
<protein>
    <submittedName>
        <fullName evidence="1">Uncharacterized protein</fullName>
    </submittedName>
</protein>